<gene>
    <name evidence="1" type="ORF">N784_06235</name>
</gene>
<dbReference type="Gene3D" id="1.10.3450.10">
    <property type="entry name" value="TTHA0068-like"/>
    <property type="match status" value="1"/>
</dbReference>
<accession>A0A0A5HQS7</accession>
<dbReference type="PANTHER" id="PTHR34796">
    <property type="entry name" value="EXPRESSED PROTEIN"/>
    <property type="match status" value="1"/>
</dbReference>
<dbReference type="InterPro" id="IPR023203">
    <property type="entry name" value="TTHA0068_sf"/>
</dbReference>
<dbReference type="AlphaFoldDB" id="A0A0A5HQS7"/>
<dbReference type="EMBL" id="AVPG01000017">
    <property type="protein sequence ID" value="KGX85967.1"/>
    <property type="molecule type" value="Genomic_DNA"/>
</dbReference>
<comment type="caution">
    <text evidence="1">The sequence shown here is derived from an EMBL/GenBank/DDBJ whole genome shotgun (WGS) entry which is preliminary data.</text>
</comment>
<dbReference type="SUPFAM" id="SSF140663">
    <property type="entry name" value="TTHA0068-like"/>
    <property type="match status" value="1"/>
</dbReference>
<dbReference type="Pfam" id="PF03745">
    <property type="entry name" value="DUF309"/>
    <property type="match status" value="1"/>
</dbReference>
<keyword evidence="2" id="KW-1185">Reference proteome</keyword>
<evidence type="ECO:0000313" key="2">
    <source>
        <dbReference type="Proteomes" id="UP000030401"/>
    </source>
</evidence>
<dbReference type="RefSeq" id="WP_036834937.1">
    <property type="nucleotide sequence ID" value="NZ_AVPG01000017.1"/>
</dbReference>
<sequence>MYDQAYIDFLAHFHGTRDYFECHEILEEKWKQSIPLDRQSILVGFIQLAVSMYHYRRCNKEGAKRTAHKAHNILRKHKAELPLYGFNKQQMLSFIRTLIDHIENDAPYESVNLPIKDQRLLDIVHARCSQLHCTYGDASPMNNPAIIDRHMWRDRSDVIAERKRQLQIRLAQRGY</sequence>
<dbReference type="OrthoDB" id="165483at2"/>
<reference evidence="1 2" key="1">
    <citation type="submission" date="2013-08" db="EMBL/GenBank/DDBJ databases">
        <authorList>
            <person name="Huang J."/>
            <person name="Wang G."/>
        </authorList>
    </citation>
    <scope>NUCLEOTIDE SEQUENCE [LARGE SCALE GENOMIC DNA]</scope>
    <source>
        <strain evidence="1 2">JSM 072002</strain>
    </source>
</reference>
<evidence type="ECO:0008006" key="3">
    <source>
        <dbReference type="Google" id="ProtNLM"/>
    </source>
</evidence>
<protein>
    <recommendedName>
        <fullName evidence="3">DUF309 domain-containing protein</fullName>
    </recommendedName>
</protein>
<evidence type="ECO:0000313" key="1">
    <source>
        <dbReference type="EMBL" id="KGX85967.1"/>
    </source>
</evidence>
<proteinExistence type="predicted"/>
<name>A0A0A5HQS7_9BACI</name>
<dbReference type="Proteomes" id="UP000030401">
    <property type="component" value="Unassembled WGS sequence"/>
</dbReference>
<organism evidence="1 2">
    <name type="scientific">Pontibacillus litoralis JSM 072002</name>
    <dbReference type="NCBI Taxonomy" id="1385512"/>
    <lineage>
        <taxon>Bacteria</taxon>
        <taxon>Bacillati</taxon>
        <taxon>Bacillota</taxon>
        <taxon>Bacilli</taxon>
        <taxon>Bacillales</taxon>
        <taxon>Bacillaceae</taxon>
        <taxon>Pontibacillus</taxon>
    </lineage>
</organism>
<dbReference type="eggNOG" id="COG1547">
    <property type="taxonomic scope" value="Bacteria"/>
</dbReference>
<dbReference type="InterPro" id="IPR005500">
    <property type="entry name" value="DUF309"/>
</dbReference>
<dbReference type="PANTHER" id="PTHR34796:SF1">
    <property type="entry name" value="EXPRESSED PROTEIN"/>
    <property type="match status" value="1"/>
</dbReference>
<dbReference type="STRING" id="1385512.N784_06235"/>